<organism evidence="2 3">
    <name type="scientific">Gymnopilus dilepis</name>
    <dbReference type="NCBI Taxonomy" id="231916"/>
    <lineage>
        <taxon>Eukaryota</taxon>
        <taxon>Fungi</taxon>
        <taxon>Dikarya</taxon>
        <taxon>Basidiomycota</taxon>
        <taxon>Agaricomycotina</taxon>
        <taxon>Agaricomycetes</taxon>
        <taxon>Agaricomycetidae</taxon>
        <taxon>Agaricales</taxon>
        <taxon>Agaricineae</taxon>
        <taxon>Hymenogastraceae</taxon>
        <taxon>Gymnopilus</taxon>
    </lineage>
</organism>
<feature type="compositionally biased region" description="Low complexity" evidence="1">
    <location>
        <begin position="55"/>
        <end position="65"/>
    </location>
</feature>
<feature type="region of interest" description="Disordered" evidence="1">
    <location>
        <begin position="37"/>
        <end position="65"/>
    </location>
</feature>
<dbReference type="InParanoid" id="A0A409Y463"/>
<sequence>MSAWFSRPPCILVNTRRRAPIGLFLFFDGASLSSVPTSSSGFSGEQGDTGSGEKATGSRTAAATGSMGELPLEIELEKERGTTSDFNEDDEEVRSVFPDSWEPAWQYLYMRGRFFRWSSTAAVQSDGEDFMSFYKRGVQISNACFLRYFIHCCSPIMYCKCELSNSRCGQGILIRSRSWNRIISTL</sequence>
<evidence type="ECO:0000313" key="3">
    <source>
        <dbReference type="Proteomes" id="UP000284706"/>
    </source>
</evidence>
<evidence type="ECO:0000313" key="2">
    <source>
        <dbReference type="EMBL" id="PPQ97731.1"/>
    </source>
</evidence>
<gene>
    <name evidence="2" type="ORF">CVT26_001921</name>
</gene>
<accession>A0A409Y463</accession>
<evidence type="ECO:0000256" key="1">
    <source>
        <dbReference type="SAM" id="MobiDB-lite"/>
    </source>
</evidence>
<dbReference type="AlphaFoldDB" id="A0A409Y463"/>
<proteinExistence type="predicted"/>
<comment type="caution">
    <text evidence="2">The sequence shown here is derived from an EMBL/GenBank/DDBJ whole genome shotgun (WGS) entry which is preliminary data.</text>
</comment>
<name>A0A409Y463_9AGAR</name>
<dbReference type="Proteomes" id="UP000284706">
    <property type="component" value="Unassembled WGS sequence"/>
</dbReference>
<keyword evidence="3" id="KW-1185">Reference proteome</keyword>
<reference evidence="2 3" key="1">
    <citation type="journal article" date="2018" name="Evol. Lett.">
        <title>Horizontal gene cluster transfer increased hallucinogenic mushroom diversity.</title>
        <authorList>
            <person name="Reynolds H.T."/>
            <person name="Vijayakumar V."/>
            <person name="Gluck-Thaler E."/>
            <person name="Korotkin H.B."/>
            <person name="Matheny P.B."/>
            <person name="Slot J.C."/>
        </authorList>
    </citation>
    <scope>NUCLEOTIDE SEQUENCE [LARGE SCALE GENOMIC DNA]</scope>
    <source>
        <strain evidence="2 3">SRW20</strain>
    </source>
</reference>
<dbReference type="EMBL" id="NHYE01001207">
    <property type="protein sequence ID" value="PPQ97731.1"/>
    <property type="molecule type" value="Genomic_DNA"/>
</dbReference>
<protein>
    <submittedName>
        <fullName evidence="2">Uncharacterized protein</fullName>
    </submittedName>
</protein>